<dbReference type="GO" id="GO:0160105">
    <property type="term" value="F:tRNA (adenine(22)-N1)-methyltransferase activity"/>
    <property type="evidence" value="ECO:0007669"/>
    <property type="project" value="UniProtKB-EC"/>
</dbReference>
<dbReference type="PIRSF" id="PIRSF018637">
    <property type="entry name" value="TrmK"/>
    <property type="match status" value="1"/>
</dbReference>
<dbReference type="InterPro" id="IPR006901">
    <property type="entry name" value="TrmK"/>
</dbReference>
<dbReference type="EC" id="2.1.1.217" evidence="2"/>
<dbReference type="Proteomes" id="UP001519272">
    <property type="component" value="Unassembled WGS sequence"/>
</dbReference>
<dbReference type="SUPFAM" id="SSF53335">
    <property type="entry name" value="S-adenosyl-L-methionine-dependent methyltransferases"/>
    <property type="match status" value="1"/>
</dbReference>
<evidence type="ECO:0000313" key="2">
    <source>
        <dbReference type="EMBL" id="MBP1904334.1"/>
    </source>
</evidence>
<dbReference type="EMBL" id="JAGGKG010000003">
    <property type="protein sequence ID" value="MBP1904334.1"/>
    <property type="molecule type" value="Genomic_DNA"/>
</dbReference>
<protein>
    <submittedName>
        <fullName evidence="2">tRNA (Adenine22-N1)-methyltransferase</fullName>
        <ecNumber evidence="2">2.1.1.217</ecNumber>
    </submittedName>
</protein>
<dbReference type="InterPro" id="IPR029063">
    <property type="entry name" value="SAM-dependent_MTases_sf"/>
</dbReference>
<accession>A0ABS4FPM5</accession>
<gene>
    <name evidence="2" type="ORF">J2Z32_000951</name>
</gene>
<keyword evidence="2" id="KW-0808">Transferase</keyword>
<keyword evidence="2" id="KW-0489">Methyltransferase</keyword>
<evidence type="ECO:0000313" key="3">
    <source>
        <dbReference type="Proteomes" id="UP001519272"/>
    </source>
</evidence>
<dbReference type="PANTHER" id="PTHR38451">
    <property type="entry name" value="TRNA (ADENINE(22)-N(1))-METHYLTRANSFERASE"/>
    <property type="match status" value="1"/>
</dbReference>
<proteinExistence type="predicted"/>
<dbReference type="Pfam" id="PF04816">
    <property type="entry name" value="TrmK"/>
    <property type="match status" value="1"/>
</dbReference>
<reference evidence="2 3" key="1">
    <citation type="submission" date="2021-03" db="EMBL/GenBank/DDBJ databases">
        <title>Genomic Encyclopedia of Type Strains, Phase IV (KMG-IV): sequencing the most valuable type-strain genomes for metagenomic binning, comparative biology and taxonomic classification.</title>
        <authorList>
            <person name="Goeker M."/>
        </authorList>
    </citation>
    <scope>NUCLEOTIDE SEQUENCE [LARGE SCALE GENOMIC DNA]</scope>
    <source>
        <strain evidence="2 3">DSM 14349</strain>
    </source>
</reference>
<comment type="caution">
    <text evidence="2">The sequence shown here is derived from an EMBL/GenBank/DDBJ whole genome shotgun (WGS) entry which is preliminary data.</text>
</comment>
<dbReference type="Gene3D" id="3.40.50.150">
    <property type="entry name" value="Vaccinia Virus protein VP39"/>
    <property type="match status" value="1"/>
</dbReference>
<evidence type="ECO:0000256" key="1">
    <source>
        <dbReference type="SAM" id="Coils"/>
    </source>
</evidence>
<keyword evidence="3" id="KW-1185">Reference proteome</keyword>
<sequence>MKISTRLREIAERLPTGCKFADIGSDHGLLPIYAIKQGIALSAVAGEVNEGPLEAARRGVLSHGVQDKIAVRKGDGLAVIEAGEVDTITISGMGGALIASILADGVTKLAGVKRLILQPNMAEGAVRRWLLEQNWLITDEIILEEDGKIYEIITADRQEEAKQQNDVLYAKRSLGIEIPQEWLLELGPLLINKPNEVFFKKWNSELSKLLRIYESILKSAEKEISDSKAAQVKQKANELEAILQCLQKVKP</sequence>
<dbReference type="PANTHER" id="PTHR38451:SF1">
    <property type="entry name" value="TRNA (ADENINE(22)-N(1))-METHYLTRANSFERASE"/>
    <property type="match status" value="1"/>
</dbReference>
<name>A0ABS4FPM5_9BACL</name>
<dbReference type="GO" id="GO:0032259">
    <property type="term" value="P:methylation"/>
    <property type="evidence" value="ECO:0007669"/>
    <property type="project" value="UniProtKB-KW"/>
</dbReference>
<dbReference type="RefSeq" id="WP_210088014.1">
    <property type="nucleotide sequence ID" value="NZ_JAGGKG010000003.1"/>
</dbReference>
<keyword evidence="1" id="KW-0175">Coiled coil</keyword>
<feature type="coiled-coil region" evidence="1">
    <location>
        <begin position="203"/>
        <end position="249"/>
    </location>
</feature>
<organism evidence="2 3">
    <name type="scientific">Paenibacillus turicensis</name>
    <dbReference type="NCBI Taxonomy" id="160487"/>
    <lineage>
        <taxon>Bacteria</taxon>
        <taxon>Bacillati</taxon>
        <taxon>Bacillota</taxon>
        <taxon>Bacilli</taxon>
        <taxon>Bacillales</taxon>
        <taxon>Paenibacillaceae</taxon>
        <taxon>Paenibacillus</taxon>
    </lineage>
</organism>
<dbReference type="Gene3D" id="1.10.287.1890">
    <property type="match status" value="1"/>
</dbReference>